<keyword evidence="2" id="KW-1185">Reference proteome</keyword>
<dbReference type="OrthoDB" id="796799at2"/>
<protein>
    <submittedName>
        <fullName evidence="1">Uncharacterized protein</fullName>
    </submittedName>
</protein>
<reference evidence="2" key="1">
    <citation type="submission" date="2016-06" db="EMBL/GenBank/DDBJ databases">
        <authorList>
            <person name="Zhan P."/>
        </authorList>
    </citation>
    <scope>NUCLEOTIDE SEQUENCE [LARGE SCALE GENOMIC DNA]</scope>
    <source>
        <strain evidence="2">T28</strain>
    </source>
</reference>
<organism evidence="1 2">
    <name type="scientific">Maribacter hydrothermalis</name>
    <dbReference type="NCBI Taxonomy" id="1836467"/>
    <lineage>
        <taxon>Bacteria</taxon>
        <taxon>Pseudomonadati</taxon>
        <taxon>Bacteroidota</taxon>
        <taxon>Flavobacteriia</taxon>
        <taxon>Flavobacteriales</taxon>
        <taxon>Flavobacteriaceae</taxon>
        <taxon>Maribacter</taxon>
    </lineage>
</organism>
<gene>
    <name evidence="1" type="ORF">A9200_05905</name>
</gene>
<comment type="caution">
    <text evidence="1">The sequence shown here is derived from an EMBL/GenBank/DDBJ whole genome shotgun (WGS) entry which is preliminary data.</text>
</comment>
<accession>A0A1B7Z391</accession>
<proteinExistence type="predicted"/>
<dbReference type="EMBL" id="LZFP01000034">
    <property type="protein sequence ID" value="OBR37185.1"/>
    <property type="molecule type" value="Genomic_DNA"/>
</dbReference>
<name>A0A1B7Z391_9FLAO</name>
<dbReference type="Proteomes" id="UP000092164">
    <property type="component" value="Unassembled WGS sequence"/>
</dbReference>
<evidence type="ECO:0000313" key="2">
    <source>
        <dbReference type="Proteomes" id="UP000092164"/>
    </source>
</evidence>
<dbReference type="AlphaFoldDB" id="A0A1B7Z391"/>
<dbReference type="KEGG" id="mart:BTR34_06145"/>
<evidence type="ECO:0000313" key="1">
    <source>
        <dbReference type="EMBL" id="OBR37185.1"/>
    </source>
</evidence>
<dbReference type="STRING" id="1836467.BTR34_06145"/>
<dbReference type="RefSeq" id="WP_068485176.1">
    <property type="nucleotide sequence ID" value="NZ_CP018760.1"/>
</dbReference>
<sequence>MEQINIIFFLLASFFGIEDSKIAADKTTVTINPKTKEIVIVQEHIFTFIQTEKDTAIALAQWEKIANWKVNNIPWAKELESFPSKGAIINSVNGELQTHITLTYTNENDLRAMGIWYNKEKNQFSINEIPRDHTTSETGKIEGNYWVFNGNSAFSFTTEPFVDLPTDYKKFKHPITEILK</sequence>